<gene>
    <name evidence="1" type="ORF">MM415B04737_0003</name>
</gene>
<accession>A0A6M3LG61</accession>
<proteinExistence type="predicted"/>
<dbReference type="EMBL" id="MT143055">
    <property type="protein sequence ID" value="QJA92294.1"/>
    <property type="molecule type" value="Genomic_DNA"/>
</dbReference>
<protein>
    <submittedName>
        <fullName evidence="1">Uncharacterized protein</fullName>
    </submittedName>
</protein>
<reference evidence="1" key="1">
    <citation type="submission" date="2020-03" db="EMBL/GenBank/DDBJ databases">
        <title>The deep terrestrial virosphere.</title>
        <authorList>
            <person name="Holmfeldt K."/>
            <person name="Nilsson E."/>
            <person name="Simone D."/>
            <person name="Lopez-Fernandez M."/>
            <person name="Wu X."/>
            <person name="de Brujin I."/>
            <person name="Lundin D."/>
            <person name="Andersson A."/>
            <person name="Bertilsson S."/>
            <person name="Dopson M."/>
        </authorList>
    </citation>
    <scope>NUCLEOTIDE SEQUENCE</scope>
    <source>
        <strain evidence="1">MM415B04737</strain>
    </source>
</reference>
<sequence length="61" mass="7086">MKYTITAQRDEEDLTTSLTNNLTEAKQIAKAILRDEAATTVYIWFTKNYPCCDYLFKMDAI</sequence>
<organism evidence="1">
    <name type="scientific">viral metagenome</name>
    <dbReference type="NCBI Taxonomy" id="1070528"/>
    <lineage>
        <taxon>unclassified sequences</taxon>
        <taxon>metagenomes</taxon>
        <taxon>organismal metagenomes</taxon>
    </lineage>
</organism>
<dbReference type="AlphaFoldDB" id="A0A6M3LG61"/>
<name>A0A6M3LG61_9ZZZZ</name>
<evidence type="ECO:0000313" key="1">
    <source>
        <dbReference type="EMBL" id="QJA92294.1"/>
    </source>
</evidence>